<organism evidence="1 2">
    <name type="scientific">Populus trichocarpa</name>
    <name type="common">Western balsam poplar</name>
    <name type="synonym">Populus balsamifera subsp. trichocarpa</name>
    <dbReference type="NCBI Taxonomy" id="3694"/>
    <lineage>
        <taxon>Eukaryota</taxon>
        <taxon>Viridiplantae</taxon>
        <taxon>Streptophyta</taxon>
        <taxon>Embryophyta</taxon>
        <taxon>Tracheophyta</taxon>
        <taxon>Spermatophyta</taxon>
        <taxon>Magnoliopsida</taxon>
        <taxon>eudicotyledons</taxon>
        <taxon>Gunneridae</taxon>
        <taxon>Pentapetalae</taxon>
        <taxon>rosids</taxon>
        <taxon>fabids</taxon>
        <taxon>Malpighiales</taxon>
        <taxon>Salicaceae</taxon>
        <taxon>Saliceae</taxon>
        <taxon>Populus</taxon>
    </lineage>
</organism>
<evidence type="ECO:0000313" key="2">
    <source>
        <dbReference type="Proteomes" id="UP000006729"/>
    </source>
</evidence>
<keyword evidence="2" id="KW-1185">Reference proteome</keyword>
<comment type="caution">
    <text evidence="1">The sequence shown here is derived from an EMBL/GenBank/DDBJ whole genome shotgun (WGS) entry which is preliminary data.</text>
</comment>
<protein>
    <submittedName>
        <fullName evidence="1">Uncharacterized protein</fullName>
    </submittedName>
</protein>
<name>A0ACC0TME2_POPTR</name>
<proteinExistence type="predicted"/>
<accession>A0ACC0TME2</accession>
<evidence type="ECO:0000313" key="1">
    <source>
        <dbReference type="EMBL" id="KAI9402574.1"/>
    </source>
</evidence>
<gene>
    <name evidence="1" type="ORF">POPTR_001G288500v4</name>
</gene>
<dbReference type="EMBL" id="CM009290">
    <property type="protein sequence ID" value="KAI9402574.1"/>
    <property type="molecule type" value="Genomic_DNA"/>
</dbReference>
<dbReference type="Proteomes" id="UP000006729">
    <property type="component" value="Chromosome 1"/>
</dbReference>
<sequence>MIRTINARACKPHTTPLLDHEYKDDTNMKQALQSCADQYDAIIKGDIPLSLKALRSGDYKFSERGTMDAAVEAGPCEKEFTTRCRSPLSDMNRVVHDVSVVAASIVKTMITS</sequence>
<reference evidence="1 2" key="1">
    <citation type="journal article" date="2006" name="Science">
        <title>The genome of black cottonwood, Populus trichocarpa (Torr. &amp; Gray).</title>
        <authorList>
            <person name="Tuskan G.A."/>
            <person name="Difazio S."/>
            <person name="Jansson S."/>
            <person name="Bohlmann J."/>
            <person name="Grigoriev I."/>
            <person name="Hellsten U."/>
            <person name="Putnam N."/>
            <person name="Ralph S."/>
            <person name="Rombauts S."/>
            <person name="Salamov A."/>
            <person name="Schein J."/>
            <person name="Sterck L."/>
            <person name="Aerts A."/>
            <person name="Bhalerao R.R."/>
            <person name="Bhalerao R.P."/>
            <person name="Blaudez D."/>
            <person name="Boerjan W."/>
            <person name="Brun A."/>
            <person name="Brunner A."/>
            <person name="Busov V."/>
            <person name="Campbell M."/>
            <person name="Carlson J."/>
            <person name="Chalot M."/>
            <person name="Chapman J."/>
            <person name="Chen G.L."/>
            <person name="Cooper D."/>
            <person name="Coutinho P.M."/>
            <person name="Couturier J."/>
            <person name="Covert S."/>
            <person name="Cronk Q."/>
            <person name="Cunningham R."/>
            <person name="Davis J."/>
            <person name="Degroeve S."/>
            <person name="Dejardin A."/>
            <person name="Depamphilis C."/>
            <person name="Detter J."/>
            <person name="Dirks B."/>
            <person name="Dubchak I."/>
            <person name="Duplessis S."/>
            <person name="Ehlting J."/>
            <person name="Ellis B."/>
            <person name="Gendler K."/>
            <person name="Goodstein D."/>
            <person name="Gribskov M."/>
            <person name="Grimwood J."/>
            <person name="Groover A."/>
            <person name="Gunter L."/>
            <person name="Hamberger B."/>
            <person name="Heinze B."/>
            <person name="Helariutta Y."/>
            <person name="Henrissat B."/>
            <person name="Holligan D."/>
            <person name="Holt R."/>
            <person name="Huang W."/>
            <person name="Islam-Faridi N."/>
            <person name="Jones S."/>
            <person name="Jones-Rhoades M."/>
            <person name="Jorgensen R."/>
            <person name="Joshi C."/>
            <person name="Kangasjarvi J."/>
            <person name="Karlsson J."/>
            <person name="Kelleher C."/>
            <person name="Kirkpatrick R."/>
            <person name="Kirst M."/>
            <person name="Kohler A."/>
            <person name="Kalluri U."/>
            <person name="Larimer F."/>
            <person name="Leebens-Mack J."/>
            <person name="Leple J.C."/>
            <person name="Locascio P."/>
            <person name="Lou Y."/>
            <person name="Lucas S."/>
            <person name="Martin F."/>
            <person name="Montanini B."/>
            <person name="Napoli C."/>
            <person name="Nelson D.R."/>
            <person name="Nelson C."/>
            <person name="Nieminen K."/>
            <person name="Nilsson O."/>
            <person name="Pereda V."/>
            <person name="Peter G."/>
            <person name="Philippe R."/>
            <person name="Pilate G."/>
            <person name="Poliakov A."/>
            <person name="Razumovskaya J."/>
            <person name="Richardson P."/>
            <person name="Rinaldi C."/>
            <person name="Ritland K."/>
            <person name="Rouze P."/>
            <person name="Ryaboy D."/>
            <person name="Schmutz J."/>
            <person name="Schrader J."/>
            <person name="Segerman B."/>
            <person name="Shin H."/>
            <person name="Siddiqui A."/>
            <person name="Sterky F."/>
            <person name="Terry A."/>
            <person name="Tsai C.J."/>
            <person name="Uberbacher E."/>
            <person name="Unneberg P."/>
            <person name="Vahala J."/>
            <person name="Wall K."/>
            <person name="Wessler S."/>
            <person name="Yang G."/>
            <person name="Yin T."/>
            <person name="Douglas C."/>
            <person name="Marra M."/>
            <person name="Sandberg G."/>
            <person name="Van de Peer Y."/>
            <person name="Rokhsar D."/>
        </authorList>
    </citation>
    <scope>NUCLEOTIDE SEQUENCE [LARGE SCALE GENOMIC DNA]</scope>
    <source>
        <strain evidence="2">cv. Nisqually</strain>
    </source>
</reference>